<proteinExistence type="predicted"/>
<protein>
    <recommendedName>
        <fullName evidence="3">Peptidase S55 domain-containing protein</fullName>
    </recommendedName>
</protein>
<evidence type="ECO:0000259" key="3">
    <source>
        <dbReference type="PROSITE" id="PS51494"/>
    </source>
</evidence>
<feature type="domain" description="Peptidase S55" evidence="3">
    <location>
        <begin position="1"/>
        <end position="161"/>
    </location>
</feature>
<dbReference type="AlphaFoldDB" id="A0A6J4ULV5"/>
<name>A0A6J4ULV5_9DEIN</name>
<evidence type="ECO:0000313" key="4">
    <source>
        <dbReference type="EMBL" id="CAA9552870.1"/>
    </source>
</evidence>
<feature type="chain" id="PRO_5027068671" description="Peptidase S55 domain-containing protein" evidence="2">
    <location>
        <begin position="25"/>
        <end position="592"/>
    </location>
</feature>
<feature type="signal peptide" evidence="2">
    <location>
        <begin position="1"/>
        <end position="24"/>
    </location>
</feature>
<evidence type="ECO:0000256" key="1">
    <source>
        <dbReference type="SAM" id="MobiDB-lite"/>
    </source>
</evidence>
<organism evidence="4">
    <name type="scientific">uncultured Truepera sp</name>
    <dbReference type="NCBI Taxonomy" id="543023"/>
    <lineage>
        <taxon>Bacteria</taxon>
        <taxon>Thermotogati</taxon>
        <taxon>Deinococcota</taxon>
        <taxon>Deinococci</taxon>
        <taxon>Trueperales</taxon>
        <taxon>Trueperaceae</taxon>
        <taxon>Truepera</taxon>
        <taxon>environmental samples</taxon>
    </lineage>
</organism>
<accession>A0A6J4ULV5</accession>
<evidence type="ECO:0000256" key="2">
    <source>
        <dbReference type="SAM" id="SignalP"/>
    </source>
</evidence>
<feature type="region of interest" description="Disordered" evidence="1">
    <location>
        <begin position="547"/>
        <end position="592"/>
    </location>
</feature>
<gene>
    <name evidence="4" type="ORF">AVDCRST_MAG86-168</name>
</gene>
<feature type="compositionally biased region" description="Acidic residues" evidence="1">
    <location>
        <begin position="561"/>
        <end position="577"/>
    </location>
</feature>
<dbReference type="EMBL" id="CADCWP010000002">
    <property type="protein sequence ID" value="CAA9552870.1"/>
    <property type="molecule type" value="Genomic_DNA"/>
</dbReference>
<dbReference type="PROSITE" id="PS51494">
    <property type="entry name" value="SPOIVB"/>
    <property type="match status" value="1"/>
</dbReference>
<dbReference type="InterPro" id="IPR008763">
    <property type="entry name" value="Peptidase_S55"/>
</dbReference>
<reference evidence="4" key="1">
    <citation type="submission" date="2020-02" db="EMBL/GenBank/DDBJ databases">
        <authorList>
            <person name="Meier V. D."/>
        </authorList>
    </citation>
    <scope>NUCLEOTIDE SEQUENCE</scope>
    <source>
        <strain evidence="4">AVDCRST_MAG86</strain>
    </source>
</reference>
<sequence length="592" mass="62035">MTRRALLGALLALFCLSYPATSRATPQTPFQKPPQTTTKATPLFPLAALEPGQTGYALTAGAGNVIERFSVEVLALQHDVGTGFPVVLVRASGPLITAAGGIASGMSGSPVYLGHVGRDALLGAISFTFPETTGGLGLVTPIATMRRADPRTRDVAAFGPQFDLGDAVPVRTPLLVSGLSARASTFLAPLFSDVVAPVPLQSAGGRADDDAYRLEPGSAVSAQLVRGDVTVAAVGTVTLLEGDAFWAFGHPLVGRGAVSFALTPAYVTALVPSRSVPFKLADSGQRILGSVTQDRPYAISGLLGKKPNFIPVTLRFSGDAGALTKRFEVTDDERFYAPLLAAATLEAFDALLQETGAGTADLAWEIELRGGRTVRVLEQATSPDDLAFAAAELAAEPLGLFSGNPFQAAEVERINISATYARAERVAEIVDAVPERRTLGPGGSLGLNLRLQPYRAEPQVERLSVRLPPKLRGALTLTVRGGLTPPEDDAEAPPLLSFAELLTALEENVQSSELVVETTIEGETRVLKRLSLPYLVGGSEQVEVTVRGKRGAPARAPADEPSPEEAPETPPEDDPLEEGPPLEPSIDLGVGR</sequence>
<keyword evidence="2" id="KW-0732">Signal</keyword>